<gene>
    <name evidence="1" type="ORF">MRX98_08015</name>
</gene>
<comment type="caution">
    <text evidence="1">The sequence shown here is derived from an EMBL/GenBank/DDBJ whole genome shotgun (WGS) entry which is preliminary data.</text>
</comment>
<dbReference type="RefSeq" id="WP_246905107.1">
    <property type="nucleotide sequence ID" value="NZ_JALJRB010000007.1"/>
</dbReference>
<dbReference type="EMBL" id="JALJRB010000007">
    <property type="protein sequence ID" value="MCJ8500514.1"/>
    <property type="molecule type" value="Genomic_DNA"/>
</dbReference>
<dbReference type="InterPro" id="IPR054196">
    <property type="entry name" value="DUF6901"/>
</dbReference>
<evidence type="ECO:0000313" key="1">
    <source>
        <dbReference type="EMBL" id="MCJ8500514.1"/>
    </source>
</evidence>
<dbReference type="Proteomes" id="UP001165427">
    <property type="component" value="Unassembled WGS sequence"/>
</dbReference>
<reference evidence="1" key="1">
    <citation type="submission" date="2022-04" db="EMBL/GenBank/DDBJ databases">
        <title>Desulfatitalea alkaliphila sp. nov., a novel anaerobic sulfate-reducing bacterium isolated from terrestrial mud volcano, Taman Peninsula, Russia.</title>
        <authorList>
            <person name="Khomyakova M.A."/>
            <person name="Merkel A.Y."/>
            <person name="Slobodkin A.I."/>
        </authorList>
    </citation>
    <scope>NUCLEOTIDE SEQUENCE</scope>
    <source>
        <strain evidence="1">M08but</strain>
    </source>
</reference>
<dbReference type="Pfam" id="PF21842">
    <property type="entry name" value="DUF6901"/>
    <property type="match status" value="1"/>
</dbReference>
<evidence type="ECO:0000313" key="2">
    <source>
        <dbReference type="Proteomes" id="UP001165427"/>
    </source>
</evidence>
<protein>
    <submittedName>
        <fullName evidence="1">Uncharacterized protein</fullName>
    </submittedName>
</protein>
<proteinExistence type="predicted"/>
<name>A0AA41R1X0_9BACT</name>
<sequence length="237" mass="27292">MIKRSPFEYHYQFQFLNGQIKDYHITLDPDTLSMVPIASATGKTTEWVRLHFKQCRHCPLQDEGHANCPIAVNLMELVEAFKDLFSYHDCMVVCHTAERTYSKQTSIMEGLSAIFGIIMATSDCPVMEFLKPMARFHLPFATIEETTVRTASMYLLAQYFKSRNQSEMRCDFKALEEHYSRVQVVNEGLLERIHGVTREDADINAIVTLHSLSQFLSMEIDYSLSGLAYIFAGRYMD</sequence>
<organism evidence="1 2">
    <name type="scientific">Desulfatitalea alkaliphila</name>
    <dbReference type="NCBI Taxonomy" id="2929485"/>
    <lineage>
        <taxon>Bacteria</taxon>
        <taxon>Pseudomonadati</taxon>
        <taxon>Thermodesulfobacteriota</taxon>
        <taxon>Desulfobacteria</taxon>
        <taxon>Desulfobacterales</taxon>
        <taxon>Desulfosarcinaceae</taxon>
        <taxon>Desulfatitalea</taxon>
    </lineage>
</organism>
<accession>A0AA41R1X0</accession>
<dbReference type="AlphaFoldDB" id="A0AA41R1X0"/>
<keyword evidence="2" id="KW-1185">Reference proteome</keyword>